<gene>
    <name evidence="8" type="ORF">E3P99_02486</name>
</gene>
<keyword evidence="4" id="KW-0378">Hydrolase</keyword>
<organism evidence="8 9">
    <name type="scientific">Wallemia hederae</name>
    <dbReference type="NCBI Taxonomy" id="1540922"/>
    <lineage>
        <taxon>Eukaryota</taxon>
        <taxon>Fungi</taxon>
        <taxon>Dikarya</taxon>
        <taxon>Basidiomycota</taxon>
        <taxon>Wallemiomycotina</taxon>
        <taxon>Wallemiomycetes</taxon>
        <taxon>Wallemiales</taxon>
        <taxon>Wallemiaceae</taxon>
        <taxon>Wallemia</taxon>
    </lineage>
</organism>
<dbReference type="EMBL" id="SPNW01000036">
    <property type="protein sequence ID" value="TIA88607.1"/>
    <property type="molecule type" value="Genomic_DNA"/>
</dbReference>
<dbReference type="InterPro" id="IPR036264">
    <property type="entry name" value="Bact_exopeptidase_dim_dom"/>
</dbReference>
<evidence type="ECO:0000256" key="6">
    <source>
        <dbReference type="SAM" id="SignalP"/>
    </source>
</evidence>
<evidence type="ECO:0000256" key="5">
    <source>
        <dbReference type="ARBA" id="ARBA00022833"/>
    </source>
</evidence>
<evidence type="ECO:0000259" key="7">
    <source>
        <dbReference type="Pfam" id="PF07687"/>
    </source>
</evidence>
<evidence type="ECO:0000256" key="4">
    <source>
        <dbReference type="ARBA" id="ARBA00022801"/>
    </source>
</evidence>
<dbReference type="InterPro" id="IPR011650">
    <property type="entry name" value="Peptidase_M20_dimer"/>
</dbReference>
<reference evidence="8 9" key="1">
    <citation type="submission" date="2019-03" db="EMBL/GenBank/DDBJ databases">
        <title>Sequencing 23 genomes of Wallemia ichthyophaga.</title>
        <authorList>
            <person name="Gostincar C."/>
        </authorList>
    </citation>
    <scope>NUCLEOTIDE SEQUENCE [LARGE SCALE GENOMIC DNA]</scope>
    <source>
        <strain evidence="8 9">EXF-5753</strain>
    </source>
</reference>
<evidence type="ECO:0000313" key="9">
    <source>
        <dbReference type="Proteomes" id="UP000310189"/>
    </source>
</evidence>
<comment type="similarity">
    <text evidence="2">Belongs to the peptidase M20A family.</text>
</comment>
<evidence type="ECO:0000256" key="3">
    <source>
        <dbReference type="ARBA" id="ARBA00022723"/>
    </source>
</evidence>
<keyword evidence="5" id="KW-0862">Zinc</keyword>
<evidence type="ECO:0000256" key="2">
    <source>
        <dbReference type="ARBA" id="ARBA00006247"/>
    </source>
</evidence>
<feature type="domain" description="Peptidase M20 dimerisation" evidence="7">
    <location>
        <begin position="192"/>
        <end position="284"/>
    </location>
</feature>
<dbReference type="SUPFAM" id="SSF55031">
    <property type="entry name" value="Bacterial exopeptidase dimerisation domain"/>
    <property type="match status" value="1"/>
</dbReference>
<dbReference type="GO" id="GO:0046872">
    <property type="term" value="F:metal ion binding"/>
    <property type="evidence" value="ECO:0007669"/>
    <property type="project" value="UniProtKB-KW"/>
</dbReference>
<name>A0A4T0FJC2_9BASI</name>
<dbReference type="GO" id="GO:0016787">
    <property type="term" value="F:hydrolase activity"/>
    <property type="evidence" value="ECO:0007669"/>
    <property type="project" value="UniProtKB-KW"/>
</dbReference>
<feature type="signal peptide" evidence="6">
    <location>
        <begin position="1"/>
        <end position="15"/>
    </location>
</feature>
<sequence length="396" mass="43448">MKLLSFLNLVASGYAISQQLSADLLSLHKDLITKPSITRNETLAVDFLHSHLQAQGWTVELHDVVNPDIDPSIRRQNILAYLGSPDDVTLILNSHTDVVPPYVDYEYTTDDQGRDVIYGRGANDAKGQIAAQITAAEHIRATNPDLAKSIGLLYDLGEEGIFDGAKKAQDNLPSNLEYFIVGEPTELVQISGHKGNMGFEIRAKGVAAHSSSPHWGVNAIEKLSEAILKLESVTLPHDELLGDTTMAVTKISGGTAINKVPDEAAAYVNVRTSVPTQETWRVLKESGLESEWIELALVDEPHDPVILDVVENWRPVQTMPFGTDLFAWKHPSAKKMLIGCGSVASAHKLDEHIYKQELLDGVDMYVELISGLLDGSLKTVNTKQAGEQHKHEKDEL</sequence>
<dbReference type="Pfam" id="PF07687">
    <property type="entry name" value="M20_dimer"/>
    <property type="match status" value="1"/>
</dbReference>
<evidence type="ECO:0000313" key="8">
    <source>
        <dbReference type="EMBL" id="TIA88607.1"/>
    </source>
</evidence>
<dbReference type="AlphaFoldDB" id="A0A4T0FJC2"/>
<keyword evidence="3" id="KW-0479">Metal-binding</keyword>
<dbReference type="PANTHER" id="PTHR43808">
    <property type="entry name" value="ACETYLORNITHINE DEACETYLASE"/>
    <property type="match status" value="1"/>
</dbReference>
<dbReference type="Gene3D" id="3.30.70.360">
    <property type="match status" value="1"/>
</dbReference>
<accession>A0A4T0FJC2</accession>
<dbReference type="Gene3D" id="3.40.630.10">
    <property type="entry name" value="Zn peptidases"/>
    <property type="match status" value="1"/>
</dbReference>
<comment type="caution">
    <text evidence="8">The sequence shown here is derived from an EMBL/GenBank/DDBJ whole genome shotgun (WGS) entry which is preliminary data.</text>
</comment>
<protein>
    <recommendedName>
        <fullName evidence="7">Peptidase M20 dimerisation domain-containing protein</fullName>
    </recommendedName>
</protein>
<proteinExistence type="inferred from homology"/>
<evidence type="ECO:0000256" key="1">
    <source>
        <dbReference type="ARBA" id="ARBA00001947"/>
    </source>
</evidence>
<comment type="cofactor">
    <cofactor evidence="1">
        <name>Zn(2+)</name>
        <dbReference type="ChEBI" id="CHEBI:29105"/>
    </cofactor>
</comment>
<keyword evidence="9" id="KW-1185">Reference proteome</keyword>
<dbReference type="Proteomes" id="UP000310189">
    <property type="component" value="Unassembled WGS sequence"/>
</dbReference>
<keyword evidence="6" id="KW-0732">Signal</keyword>
<dbReference type="PANTHER" id="PTHR43808:SF8">
    <property type="entry name" value="PEPTIDASE M20 DIMERISATION DOMAIN-CONTAINING PROTEIN"/>
    <property type="match status" value="1"/>
</dbReference>
<dbReference type="OrthoDB" id="3064516at2759"/>
<dbReference type="SUPFAM" id="SSF53187">
    <property type="entry name" value="Zn-dependent exopeptidases"/>
    <property type="match status" value="1"/>
</dbReference>
<dbReference type="InterPro" id="IPR050072">
    <property type="entry name" value="Peptidase_M20A"/>
</dbReference>
<feature type="chain" id="PRO_5020435944" description="Peptidase M20 dimerisation domain-containing protein" evidence="6">
    <location>
        <begin position="16"/>
        <end position="396"/>
    </location>
</feature>